<dbReference type="Proteomes" id="UP001055439">
    <property type="component" value="Chromosome 8"/>
</dbReference>
<name>A0A9E7L074_9LILI</name>
<gene>
    <name evidence="1" type="ORF">MUK42_11391</name>
</gene>
<evidence type="ECO:0000313" key="1">
    <source>
        <dbReference type="EMBL" id="URE41003.1"/>
    </source>
</evidence>
<accession>A0A9E7L074</accession>
<evidence type="ECO:0000313" key="2">
    <source>
        <dbReference type="Proteomes" id="UP001055439"/>
    </source>
</evidence>
<reference evidence="1" key="1">
    <citation type="submission" date="2022-05" db="EMBL/GenBank/DDBJ databases">
        <title>The Musa troglodytarum L. genome provides insights into the mechanism of non-climacteric behaviour and enrichment of carotenoids.</title>
        <authorList>
            <person name="Wang J."/>
        </authorList>
    </citation>
    <scope>NUCLEOTIDE SEQUENCE</scope>
    <source>
        <tissue evidence="1">Leaf</tissue>
    </source>
</reference>
<proteinExistence type="predicted"/>
<dbReference type="AlphaFoldDB" id="A0A9E7L074"/>
<sequence>MRVDRGFKMPTRKRRCCYGTCEGETEIDVAMFYGLDYEMRSRIRKDFLNGIESDIVHDIGSLGDSKAVACCCRGLGRPNAI</sequence>
<organism evidence="1 2">
    <name type="scientific">Musa troglodytarum</name>
    <name type="common">fe'i banana</name>
    <dbReference type="NCBI Taxonomy" id="320322"/>
    <lineage>
        <taxon>Eukaryota</taxon>
        <taxon>Viridiplantae</taxon>
        <taxon>Streptophyta</taxon>
        <taxon>Embryophyta</taxon>
        <taxon>Tracheophyta</taxon>
        <taxon>Spermatophyta</taxon>
        <taxon>Magnoliopsida</taxon>
        <taxon>Liliopsida</taxon>
        <taxon>Zingiberales</taxon>
        <taxon>Musaceae</taxon>
        <taxon>Musa</taxon>
    </lineage>
</organism>
<protein>
    <submittedName>
        <fullName evidence="1">Uncharacterized protein</fullName>
    </submittedName>
</protein>
<keyword evidence="2" id="KW-1185">Reference proteome</keyword>
<dbReference type="EMBL" id="CP097510">
    <property type="protein sequence ID" value="URE41003.1"/>
    <property type="molecule type" value="Genomic_DNA"/>
</dbReference>